<dbReference type="STRING" id="1797110.A3841_11240"/>
<dbReference type="AlphaFoldDB" id="A0A1Q5PHC3"/>
<keyword evidence="2" id="KW-1185">Reference proteome</keyword>
<reference evidence="1 2" key="1">
    <citation type="submission" date="2016-03" db="EMBL/GenBank/DDBJ databases">
        <title>Genome sequence of Pontibacter sp. nov., of the family cytophagaceae, isolated from marine sediment of the Yellow Sea, China.</title>
        <authorList>
            <person name="Zhang G."/>
            <person name="Zhang R."/>
        </authorList>
    </citation>
    <scope>NUCLEOTIDE SEQUENCE [LARGE SCALE GENOMIC DNA]</scope>
    <source>
        <strain evidence="1 2">S10-8</strain>
    </source>
</reference>
<organism evidence="1 2">
    <name type="scientific">Pontibacter flavimaris</name>
    <dbReference type="NCBI Taxonomy" id="1797110"/>
    <lineage>
        <taxon>Bacteria</taxon>
        <taxon>Pseudomonadati</taxon>
        <taxon>Bacteroidota</taxon>
        <taxon>Cytophagia</taxon>
        <taxon>Cytophagales</taxon>
        <taxon>Hymenobacteraceae</taxon>
        <taxon>Pontibacter</taxon>
    </lineage>
</organism>
<dbReference type="EMBL" id="LVWA01000003">
    <property type="protein sequence ID" value="OKL41606.1"/>
    <property type="molecule type" value="Genomic_DNA"/>
</dbReference>
<name>A0A1Q5PHC3_9BACT</name>
<protein>
    <submittedName>
        <fullName evidence="1">Uncharacterized protein</fullName>
    </submittedName>
</protein>
<evidence type="ECO:0000313" key="1">
    <source>
        <dbReference type="EMBL" id="OKL41606.1"/>
    </source>
</evidence>
<dbReference type="OrthoDB" id="770510at2"/>
<dbReference type="RefSeq" id="WP_073851014.1">
    <property type="nucleotide sequence ID" value="NZ_LVWA01000003.1"/>
</dbReference>
<accession>A0A1Q5PHC3</accession>
<sequence>MSLNPKLEKLLEKVYEPGQRYDQQYAGKDITYITNELGEPVTLFIGRRNEDGSIAGERYVRRIVRQPQGNSILKSHWEKKGSVSRS</sequence>
<dbReference type="Proteomes" id="UP000186551">
    <property type="component" value="Unassembled WGS sequence"/>
</dbReference>
<gene>
    <name evidence="1" type="ORF">A3841_11240</name>
</gene>
<comment type="caution">
    <text evidence="1">The sequence shown here is derived from an EMBL/GenBank/DDBJ whole genome shotgun (WGS) entry which is preliminary data.</text>
</comment>
<proteinExistence type="predicted"/>
<evidence type="ECO:0000313" key="2">
    <source>
        <dbReference type="Proteomes" id="UP000186551"/>
    </source>
</evidence>